<evidence type="ECO:0000313" key="1">
    <source>
        <dbReference type="EMBL" id="KAL2816183.1"/>
    </source>
</evidence>
<comment type="caution">
    <text evidence="1">The sequence shown here is derived from an EMBL/GenBank/DDBJ whole genome shotgun (WGS) entry which is preliminary data.</text>
</comment>
<evidence type="ECO:0000313" key="2">
    <source>
        <dbReference type="Proteomes" id="UP001610335"/>
    </source>
</evidence>
<accession>A0ABR4HL31</accession>
<keyword evidence="2" id="KW-1185">Reference proteome</keyword>
<dbReference type="EMBL" id="JBFXLS010000104">
    <property type="protein sequence ID" value="KAL2816183.1"/>
    <property type="molecule type" value="Genomic_DNA"/>
</dbReference>
<reference evidence="1 2" key="1">
    <citation type="submission" date="2024-07" db="EMBL/GenBank/DDBJ databases">
        <title>Section-level genome sequencing and comparative genomics of Aspergillus sections Usti and Cavernicolus.</title>
        <authorList>
            <consortium name="Lawrence Berkeley National Laboratory"/>
            <person name="Nybo J.L."/>
            <person name="Vesth T.C."/>
            <person name="Theobald S."/>
            <person name="Frisvad J.C."/>
            <person name="Larsen T.O."/>
            <person name="Kjaerboelling I."/>
            <person name="Rothschild-Mancinelli K."/>
            <person name="Lyhne E.K."/>
            <person name="Kogle M.E."/>
            <person name="Barry K."/>
            <person name="Clum A."/>
            <person name="Na H."/>
            <person name="Ledsgaard L."/>
            <person name="Lin J."/>
            <person name="Lipzen A."/>
            <person name="Kuo A."/>
            <person name="Riley R."/>
            <person name="Mondo S."/>
            <person name="LaButti K."/>
            <person name="Haridas S."/>
            <person name="Pangalinan J."/>
            <person name="Salamov A.A."/>
            <person name="Simmons B.A."/>
            <person name="Magnuson J.K."/>
            <person name="Chen J."/>
            <person name="Drula E."/>
            <person name="Henrissat B."/>
            <person name="Wiebenga A."/>
            <person name="Lubbers R.J."/>
            <person name="Gomes A.C."/>
            <person name="Makela M.R."/>
            <person name="Stajich J."/>
            <person name="Grigoriev I.V."/>
            <person name="Mortensen U.H."/>
            <person name="De vries R.P."/>
            <person name="Baker S.E."/>
            <person name="Andersen M.R."/>
        </authorList>
    </citation>
    <scope>NUCLEOTIDE SEQUENCE [LARGE SCALE GENOMIC DNA]</scope>
    <source>
        <strain evidence="1 2">CBS 600.67</strain>
    </source>
</reference>
<dbReference type="Proteomes" id="UP001610335">
    <property type="component" value="Unassembled WGS sequence"/>
</dbReference>
<proteinExistence type="predicted"/>
<gene>
    <name evidence="1" type="ORF">BDW59DRAFT_166467</name>
</gene>
<organism evidence="1 2">
    <name type="scientific">Aspergillus cavernicola</name>
    <dbReference type="NCBI Taxonomy" id="176166"/>
    <lineage>
        <taxon>Eukaryota</taxon>
        <taxon>Fungi</taxon>
        <taxon>Dikarya</taxon>
        <taxon>Ascomycota</taxon>
        <taxon>Pezizomycotina</taxon>
        <taxon>Eurotiomycetes</taxon>
        <taxon>Eurotiomycetidae</taxon>
        <taxon>Eurotiales</taxon>
        <taxon>Aspergillaceae</taxon>
        <taxon>Aspergillus</taxon>
        <taxon>Aspergillus subgen. Nidulantes</taxon>
    </lineage>
</organism>
<name>A0ABR4HL31_9EURO</name>
<sequence>MRKSRERKRAELASLARVGASLINERLVTVTFAANSIVLSCSDTDETIQVHLPQPLQFHEAVHASELCGEDRANPQHTGEFSSKSGESVSAEVLSHHRLPYHQLGTGRYIKITSIIRTSRPWAINIGHRLEPILDVIEKAATSFGGSLQAIREFAACRNPKRIRQSTKSIAAKSGERIIICAAVAEHIHEIWPETTTLEAKLDLLRNFCAH</sequence>
<protein>
    <submittedName>
        <fullName evidence="1">Uncharacterized protein</fullName>
    </submittedName>
</protein>